<reference evidence="11" key="1">
    <citation type="submission" date="2014-12" db="EMBL/GenBank/DDBJ databases">
        <title>Complete genome sequence of a multi-drug resistant Klebsiella pneumoniae.</title>
        <authorList>
            <person name="Hua X."/>
            <person name="Chen Q."/>
            <person name="Li X."/>
            <person name="Feng Y."/>
            <person name="Ruan Z."/>
            <person name="Yu Y."/>
        </authorList>
    </citation>
    <scope>NUCLEOTIDE SEQUENCE [LARGE SCALE GENOMIC DNA]</scope>
    <source>
        <strain evidence="11">5.12</strain>
    </source>
</reference>
<dbReference type="InterPro" id="IPR001444">
    <property type="entry name" value="Flag_bb_rod_N"/>
</dbReference>
<evidence type="ECO:0000256" key="6">
    <source>
        <dbReference type="ARBA" id="ARBA00023143"/>
    </source>
</evidence>
<evidence type="ECO:0000256" key="1">
    <source>
        <dbReference type="ARBA" id="ARBA00004365"/>
    </source>
</evidence>
<dbReference type="InterPro" id="IPR002371">
    <property type="entry name" value="FlgK"/>
</dbReference>
<dbReference type="InterPro" id="IPR010930">
    <property type="entry name" value="Flg_bb/hook_C_dom"/>
</dbReference>
<proteinExistence type="inferred from homology"/>
<dbReference type="KEGG" id="apel:CA267_014115"/>
<evidence type="ECO:0000256" key="4">
    <source>
        <dbReference type="ARBA" id="ARBA00016244"/>
    </source>
</evidence>
<feature type="domain" description="Flagellar basal body rod protein N-terminal" evidence="7">
    <location>
        <begin position="10"/>
        <end position="37"/>
    </location>
</feature>
<evidence type="ECO:0000259" key="7">
    <source>
        <dbReference type="Pfam" id="PF00460"/>
    </source>
</evidence>
<evidence type="ECO:0000256" key="2">
    <source>
        <dbReference type="ARBA" id="ARBA00004613"/>
    </source>
</evidence>
<name>A0A6M4MGS2_9ALTE</name>
<evidence type="ECO:0000259" key="8">
    <source>
        <dbReference type="Pfam" id="PF06429"/>
    </source>
</evidence>
<evidence type="ECO:0000259" key="9">
    <source>
        <dbReference type="Pfam" id="PF22638"/>
    </source>
</evidence>
<dbReference type="GO" id="GO:0009424">
    <property type="term" value="C:bacterial-type flagellum hook"/>
    <property type="evidence" value="ECO:0007669"/>
    <property type="project" value="InterPro"/>
</dbReference>
<protein>
    <recommendedName>
        <fullName evidence="4">Flagellar hook-associated protein 1</fullName>
    </recommendedName>
</protein>
<keyword evidence="10" id="KW-0966">Cell projection</keyword>
<sequence>MMKSIDLFSIATSGVNASSKLLQTTSNNIANINTEGYVRERTTFANNALGGVGQSTTERVINVFAQNQLRRDITQVGELQAFSDKTTQLDNLLANEANSIAAGLSDFFASLQTAATDPTNLASRESVLARGESLLQRMGSISDFMSAKEEELNLEFTSELVRTNNLIKNIGELNKAIIVAKGSNPREEPSALLNERDKAINELAELMSIDVRESTNNNGAVMVNLSSGESLVMENGSFNVFELGSDADLDFKQLRLATSFNGDKQNTSINIKESELGGTLGGLFRFRDEVLGTVQRDMGQLALAFADAVNSQNKMGMDLDLQLGGNIFTLPTFQGLNYEGTPDNLPVTGRITEGAGNELTDADYKITVDAVDAAGLPTSVTVEMLNGDGTPKKDASGNNIAYNGLTVGAGFNELPGGIEIEFEAASGYSSGDEFLLQPTKNAASLIGTATDRPEDLAFASPIRVEPNQANLGDATVRSHVVTNTEVGAEASAFNGSGGIHSVAESPSATVGAPAQVLFTSASSFQVLDNASPPNVITNVTGVTDYNNLLAQAQANGSSPAWPAEFSALDDYPGYDFSLQGEPVAGDSFSVSYNTNGTSDNTNAVELAKLQQEALVQLSSNSANGERTLHDAYASLVGKVGEEAATADISLQAADAMRVQSQTWFDSVSGVNLDEEAANLVRYQQSYAAAARILSTAQEVFDTILSAAR</sequence>
<dbReference type="InterPro" id="IPR053927">
    <property type="entry name" value="FlgK_helical"/>
</dbReference>
<dbReference type="InterPro" id="IPR019776">
    <property type="entry name" value="Flagellar_basal_body_rod_CS"/>
</dbReference>
<dbReference type="NCBIfam" id="TIGR02492">
    <property type="entry name" value="flgK_ends"/>
    <property type="match status" value="1"/>
</dbReference>
<evidence type="ECO:0000256" key="5">
    <source>
        <dbReference type="ARBA" id="ARBA00022525"/>
    </source>
</evidence>
<accession>A0A6M4MGS2</accession>
<dbReference type="PANTHER" id="PTHR30033:SF1">
    <property type="entry name" value="FLAGELLAR HOOK-ASSOCIATED PROTEIN 1"/>
    <property type="match status" value="1"/>
</dbReference>
<dbReference type="SUPFAM" id="SSF64518">
    <property type="entry name" value="Phase 1 flagellin"/>
    <property type="match status" value="2"/>
</dbReference>
<feature type="domain" description="Flagellar hook-associated protein FlgK helical" evidence="9">
    <location>
        <begin position="87"/>
        <end position="328"/>
    </location>
</feature>
<dbReference type="GO" id="GO:0005576">
    <property type="term" value="C:extracellular region"/>
    <property type="evidence" value="ECO:0007669"/>
    <property type="project" value="UniProtKB-SubCell"/>
</dbReference>
<dbReference type="AlphaFoldDB" id="A0A6M4MGS2"/>
<dbReference type="Pfam" id="PF06429">
    <property type="entry name" value="Flg_bbr_C"/>
    <property type="match status" value="1"/>
</dbReference>
<dbReference type="EMBL" id="CP052766">
    <property type="protein sequence ID" value="QJR81810.1"/>
    <property type="molecule type" value="Genomic_DNA"/>
</dbReference>
<keyword evidence="10" id="KW-0969">Cilium</keyword>
<dbReference type="Pfam" id="PF00460">
    <property type="entry name" value="Flg_bb_rod"/>
    <property type="match status" value="1"/>
</dbReference>
<dbReference type="GO" id="GO:0044780">
    <property type="term" value="P:bacterial-type flagellum assembly"/>
    <property type="evidence" value="ECO:0007669"/>
    <property type="project" value="InterPro"/>
</dbReference>
<feature type="domain" description="Flagellar basal-body/hook protein C-terminal" evidence="8">
    <location>
        <begin position="667"/>
        <end position="705"/>
    </location>
</feature>
<evidence type="ECO:0000256" key="3">
    <source>
        <dbReference type="ARBA" id="ARBA00009677"/>
    </source>
</evidence>
<dbReference type="Proteomes" id="UP000219285">
    <property type="component" value="Chromosome"/>
</dbReference>
<evidence type="ECO:0000313" key="11">
    <source>
        <dbReference type="Proteomes" id="UP000219285"/>
    </source>
</evidence>
<dbReference type="PANTHER" id="PTHR30033">
    <property type="entry name" value="FLAGELLAR HOOK-ASSOCIATED PROTEIN 1"/>
    <property type="match status" value="1"/>
</dbReference>
<gene>
    <name evidence="10" type="primary">flgK</name>
    <name evidence="10" type="ORF">CA267_014115</name>
</gene>
<dbReference type="GO" id="GO:0005198">
    <property type="term" value="F:structural molecule activity"/>
    <property type="evidence" value="ECO:0007669"/>
    <property type="project" value="InterPro"/>
</dbReference>
<keyword evidence="11" id="KW-1185">Reference proteome</keyword>
<keyword evidence="6" id="KW-0975">Bacterial flagellum</keyword>
<dbReference type="Pfam" id="PF22638">
    <property type="entry name" value="FlgK_D1"/>
    <property type="match status" value="1"/>
</dbReference>
<dbReference type="PROSITE" id="PS00588">
    <property type="entry name" value="FLAGELLA_BB_ROD"/>
    <property type="match status" value="1"/>
</dbReference>
<keyword evidence="5" id="KW-0964">Secreted</keyword>
<dbReference type="PRINTS" id="PR01005">
    <property type="entry name" value="FLGHOOKAP1"/>
</dbReference>
<evidence type="ECO:0000313" key="10">
    <source>
        <dbReference type="EMBL" id="QJR81810.1"/>
    </source>
</evidence>
<comment type="similarity">
    <text evidence="3">Belongs to the flagella basal body rod proteins family.</text>
</comment>
<organism evidence="10 11">
    <name type="scientific">Alteromonas pelagimontana</name>
    <dbReference type="NCBI Taxonomy" id="1858656"/>
    <lineage>
        <taxon>Bacteria</taxon>
        <taxon>Pseudomonadati</taxon>
        <taxon>Pseudomonadota</taxon>
        <taxon>Gammaproteobacteria</taxon>
        <taxon>Alteromonadales</taxon>
        <taxon>Alteromonadaceae</taxon>
        <taxon>Alteromonas/Salinimonas group</taxon>
        <taxon>Alteromonas</taxon>
    </lineage>
</organism>
<reference evidence="10 11" key="2">
    <citation type="submission" date="2020-04" db="EMBL/GenBank/DDBJ databases">
        <title>Complete genome sequence of Alteromonas pelagimontana 5.12T.</title>
        <authorList>
            <person name="Sinha R.K."/>
            <person name="Krishnan K.P."/>
            <person name="Kurian J.P."/>
        </authorList>
    </citation>
    <scope>NUCLEOTIDE SEQUENCE [LARGE SCALE GENOMIC DNA]</scope>
    <source>
        <strain evidence="10 11">5.12</strain>
    </source>
</reference>
<keyword evidence="10" id="KW-0282">Flagellum</keyword>
<comment type="subcellular location">
    <subcellularLocation>
        <location evidence="1">Bacterial flagellum</location>
    </subcellularLocation>
    <subcellularLocation>
        <location evidence="2">Secreted</location>
    </subcellularLocation>
</comment>